<dbReference type="Proteomes" id="UP000009170">
    <property type="component" value="Unassembled WGS sequence"/>
</dbReference>
<dbReference type="InParanoid" id="A0A096P9I3"/>
<dbReference type="OrthoDB" id="1876167at2759"/>
<sequence length="116" mass="13649">MDPPPRAQVSMSGLDGEMRQLKDHQQTREELLNRVHSLKAELHDWRYKMDAKVKNYKGELSELKDTLHNETEALRRELEETSARLKRQISRTRDNQEHRYSAASSPSARLNRAHED</sequence>
<dbReference type="PANTHER" id="PTHR34681">
    <property type="entry name" value="UVEAL AUTOANTIGEN WITH COILED-COIL/ANKYRIN"/>
    <property type="match status" value="1"/>
</dbReference>
<keyword evidence="3" id="KW-1185">Reference proteome</keyword>
<dbReference type="EMBL" id="CAID01000017">
    <property type="protein sequence ID" value="CEG00647.1"/>
    <property type="molecule type" value="Genomic_DNA"/>
</dbReference>
<evidence type="ECO:0000256" key="1">
    <source>
        <dbReference type="SAM" id="MobiDB-lite"/>
    </source>
</evidence>
<reference evidence="2 3" key="2">
    <citation type="journal article" date="2014" name="BMC Genomics">
        <title>An improved genome of the model marine alga Ostreococcus tauri unfolds by assessing Illumina de novo assemblies.</title>
        <authorList>
            <person name="Blanc-Mathieu R."/>
            <person name="Verhelst B."/>
            <person name="Derelle E."/>
            <person name="Rombauts S."/>
            <person name="Bouget F.Y."/>
            <person name="Carre I."/>
            <person name="Chateau A."/>
            <person name="Eyre-Walker A."/>
            <person name="Grimsley N."/>
            <person name="Moreau H."/>
            <person name="Piegu B."/>
            <person name="Rivals E."/>
            <person name="Schackwitz W."/>
            <person name="Van de Peer Y."/>
            <person name="Piganeau G."/>
        </authorList>
    </citation>
    <scope>NUCLEOTIDE SEQUENCE [LARGE SCALE GENOMIC DNA]</scope>
    <source>
        <strain evidence="3">OTTH 0595 / CCAP 157/2 / RCC745</strain>
    </source>
</reference>
<feature type="compositionally biased region" description="Basic and acidic residues" evidence="1">
    <location>
        <begin position="91"/>
        <end position="100"/>
    </location>
</feature>
<dbReference type="AlphaFoldDB" id="A0A096P9I3"/>
<reference evidence="3" key="1">
    <citation type="journal article" date="2006" name="Proc. Natl. Acad. Sci. U.S.A.">
        <title>Genome analysis of the smallest free-living eukaryote Ostreococcus tauri unveils many unique features.</title>
        <authorList>
            <person name="Derelle E."/>
            <person name="Ferraz C."/>
            <person name="Rombauts S."/>
            <person name="Rouze P."/>
            <person name="Worden A.Z."/>
            <person name="Robbens S."/>
            <person name="Partensky F."/>
            <person name="Degroeve S."/>
            <person name="Echeynie S."/>
            <person name="Cooke R."/>
            <person name="Saeys Y."/>
            <person name="Wuyts J."/>
            <person name="Jabbari K."/>
            <person name="Bowler C."/>
            <person name="Panaud O."/>
            <person name="Piegu B."/>
            <person name="Ball S.G."/>
            <person name="Ral J.-P."/>
            <person name="Bouget F.-Y."/>
            <person name="Piganeau G."/>
            <person name="De Baets B."/>
            <person name="Picard A."/>
            <person name="Delseny M."/>
            <person name="Demaille J."/>
            <person name="Van de Peer Y."/>
            <person name="Moreau H."/>
        </authorList>
    </citation>
    <scope>NUCLEOTIDE SEQUENCE [LARGE SCALE GENOMIC DNA]</scope>
    <source>
        <strain evidence="3">OTTH 0595 / CCAP 157/2 / RCC745</strain>
    </source>
</reference>
<dbReference type="RefSeq" id="XP_022840499.1">
    <property type="nucleotide sequence ID" value="XM_022984813.1"/>
</dbReference>
<protein>
    <submittedName>
        <fullName evidence="2">Unnamed product</fullName>
    </submittedName>
</protein>
<dbReference type="KEGG" id="ota:OT_ostta17g02260"/>
<dbReference type="PANTHER" id="PTHR34681:SF2">
    <property type="entry name" value="UVEAL AUTOANTIGEN WITH COILED-COIL_ANKYRIN"/>
    <property type="match status" value="1"/>
</dbReference>
<feature type="compositionally biased region" description="Basic and acidic residues" evidence="1">
    <location>
        <begin position="16"/>
        <end position="26"/>
    </location>
</feature>
<comment type="caution">
    <text evidence="2">The sequence shown here is derived from an EMBL/GenBank/DDBJ whole genome shotgun (WGS) entry which is preliminary data.</text>
</comment>
<feature type="region of interest" description="Disordered" evidence="1">
    <location>
        <begin position="87"/>
        <end position="116"/>
    </location>
</feature>
<proteinExistence type="predicted"/>
<organism evidence="2 3">
    <name type="scientific">Ostreococcus tauri</name>
    <name type="common">Marine green alga</name>
    <dbReference type="NCBI Taxonomy" id="70448"/>
    <lineage>
        <taxon>Eukaryota</taxon>
        <taxon>Viridiplantae</taxon>
        <taxon>Chlorophyta</taxon>
        <taxon>Mamiellophyceae</taxon>
        <taxon>Mamiellales</taxon>
        <taxon>Bathycoccaceae</taxon>
        <taxon>Ostreococcus</taxon>
    </lineage>
</organism>
<name>A0A096P9I3_OSTTA</name>
<gene>
    <name evidence="2" type="ORF">OT_ostta17g02260</name>
</gene>
<evidence type="ECO:0000313" key="3">
    <source>
        <dbReference type="Proteomes" id="UP000009170"/>
    </source>
</evidence>
<dbReference type="GeneID" id="34946529"/>
<dbReference type="STRING" id="70448.A0A096P9I3"/>
<feature type="region of interest" description="Disordered" evidence="1">
    <location>
        <begin position="1"/>
        <end position="26"/>
    </location>
</feature>
<evidence type="ECO:0000313" key="2">
    <source>
        <dbReference type="EMBL" id="CEG00647.1"/>
    </source>
</evidence>
<accession>A0A096P9I3</accession>